<dbReference type="InterPro" id="IPR003615">
    <property type="entry name" value="HNH_nuc"/>
</dbReference>
<dbReference type="Pfam" id="PF00078">
    <property type="entry name" value="RVT_1"/>
    <property type="match status" value="1"/>
</dbReference>
<dbReference type="InterPro" id="IPR051083">
    <property type="entry name" value="GrpII_Intron_Splice-Mob/Def"/>
</dbReference>
<keyword evidence="2" id="KW-0548">Nucleotidyltransferase</keyword>
<keyword evidence="3" id="KW-1185">Reference proteome</keyword>
<sequence>MYAITKECLEKGDIPRFKGLTEIASSDVVIVSAIHKIKANRGSKTAGTDGQTINDILTQNYNAVINFVKRSFKKYKPKPIRRVFIPKPGKKEKRPLGIPTIADRIIQECVRMTIEPILEAQFFQHSYGFRPYRDTKHAIERCVFICNRIGYNWVIEGDIKGFFDNVDHTILIKQLWHMGIRDRRMLMIIKAMLKAGVMKETKVNEMGTPQGGIISPLLANVYLHKLDQWITREWEEKRMRNGTTIRTAKFNSLRNYSTITRPEFYVRYADDWVLFTDSRENAEKWKYRIKKYLKENLKLELSDDKTLITNIKKKPMKFLGFKIKMLPHGKDGKYIGYASADTDKIKKKVEQIKKDLRKLKYSSDQEWLATDINLINSKIRGIINYYSSAPGINKDVRKFRENLKYTSYKSIKKYGAQWIPANQCYNLAPLYPDRTEQVPAVKLNGKWLGIMSIGFATWIKASQKNQEETPYTAEGRRIRLQNTGKKPLTVRTQWLLDSGYLNLIQGVKSSQLYNFEFFMNRCYAFNRDKGKCKICGDILQPFNTRTHHINNKLPLNEINKISNLASVCDKCHTLIHKKEIDQTDTRHLKASAIKKLEKFRKYIHG</sequence>
<dbReference type="PANTHER" id="PTHR34047">
    <property type="entry name" value="NUCLEAR INTRON MATURASE 1, MITOCHONDRIAL-RELATED"/>
    <property type="match status" value="1"/>
</dbReference>
<dbReference type="NCBIfam" id="TIGR04416">
    <property type="entry name" value="group_II_RT_mat"/>
    <property type="match status" value="1"/>
</dbReference>
<dbReference type="Proteomes" id="UP000076226">
    <property type="component" value="Chromosome"/>
</dbReference>
<keyword evidence="2" id="KW-0808">Transferase</keyword>
<accession>A0ABN4NH16</accession>
<dbReference type="InterPro" id="IPR030931">
    <property type="entry name" value="Group_II_RT_mat"/>
</dbReference>
<organism evidence="2 3">
    <name type="scientific">Geobacillus subterraneus</name>
    <dbReference type="NCBI Taxonomy" id="129338"/>
    <lineage>
        <taxon>Bacteria</taxon>
        <taxon>Bacillati</taxon>
        <taxon>Bacillota</taxon>
        <taxon>Bacilli</taxon>
        <taxon>Bacillales</taxon>
        <taxon>Anoxybacillaceae</taxon>
        <taxon>Geobacillus</taxon>
    </lineage>
</organism>
<name>A0ABN4NH16_9BACL</name>
<evidence type="ECO:0000259" key="1">
    <source>
        <dbReference type="PROSITE" id="PS50878"/>
    </source>
</evidence>
<dbReference type="InterPro" id="IPR043502">
    <property type="entry name" value="DNA/RNA_pol_sf"/>
</dbReference>
<dbReference type="CDD" id="cd01651">
    <property type="entry name" value="RT_G2_intron"/>
    <property type="match status" value="1"/>
</dbReference>
<dbReference type="Gene3D" id="1.10.30.50">
    <property type="match status" value="1"/>
</dbReference>
<evidence type="ECO:0000313" key="3">
    <source>
        <dbReference type="Proteomes" id="UP000076226"/>
    </source>
</evidence>
<protein>
    <submittedName>
        <fullName evidence="2">Group II intron reverse transcriptase/maturase</fullName>
    </submittedName>
</protein>
<dbReference type="CDD" id="cd00085">
    <property type="entry name" value="HNHc"/>
    <property type="match status" value="1"/>
</dbReference>
<feature type="domain" description="Reverse transcriptase" evidence="1">
    <location>
        <begin position="66"/>
        <end position="323"/>
    </location>
</feature>
<dbReference type="InterPro" id="IPR000477">
    <property type="entry name" value="RT_dom"/>
</dbReference>
<dbReference type="PANTHER" id="PTHR34047:SF8">
    <property type="entry name" value="PROTEIN YKFC"/>
    <property type="match status" value="1"/>
</dbReference>
<dbReference type="PROSITE" id="PS50878">
    <property type="entry name" value="RT_POL"/>
    <property type="match status" value="1"/>
</dbReference>
<keyword evidence="2" id="KW-0695">RNA-directed DNA polymerase</keyword>
<dbReference type="SUPFAM" id="SSF56672">
    <property type="entry name" value="DNA/RNA polymerases"/>
    <property type="match status" value="1"/>
</dbReference>
<dbReference type="EMBL" id="CP014342">
    <property type="protein sequence ID" value="AMX83968.1"/>
    <property type="molecule type" value="Genomic_DNA"/>
</dbReference>
<proteinExistence type="predicted"/>
<gene>
    <name evidence="2" type="ORF">GS3922_10040</name>
</gene>
<dbReference type="RefSeq" id="WP_063166233.1">
    <property type="nucleotide sequence ID" value="NZ_CP014342.1"/>
</dbReference>
<evidence type="ECO:0000313" key="2">
    <source>
        <dbReference type="EMBL" id="AMX83968.1"/>
    </source>
</evidence>
<reference evidence="2 3" key="1">
    <citation type="submission" date="2016-02" db="EMBL/GenBank/DDBJ databases">
        <title>Complete genome sequence of Geobacillus subterraneus KCTC 3922T.</title>
        <authorList>
            <person name="Lee D.-W."/>
            <person name="Lee Y.-J."/>
            <person name="Lee S.-J."/>
            <person name="Park G.-S."/>
            <person name="Lee S.-J."/>
            <person name="Shin J.-H."/>
        </authorList>
    </citation>
    <scope>NUCLEOTIDE SEQUENCE [LARGE SCALE GENOMIC DNA]</scope>
    <source>
        <strain evidence="2 3">KCTC 3922</strain>
    </source>
</reference>
<dbReference type="GO" id="GO:0003964">
    <property type="term" value="F:RNA-directed DNA polymerase activity"/>
    <property type="evidence" value="ECO:0007669"/>
    <property type="project" value="UniProtKB-KW"/>
</dbReference>